<dbReference type="RefSeq" id="WP_021924697.1">
    <property type="nucleotide sequence ID" value="NZ_JACOOT010000014.1"/>
</dbReference>
<evidence type="ECO:0000256" key="1">
    <source>
        <dbReference type="HAMAP-Rule" id="MF_01503"/>
    </source>
</evidence>
<dbReference type="Pfam" id="PF04025">
    <property type="entry name" value="RemA-like"/>
    <property type="match status" value="1"/>
</dbReference>
<dbReference type="PANTHER" id="PTHR38449:SF1">
    <property type="entry name" value="REGULATORY PROTEIN SSL2874-RELATED"/>
    <property type="match status" value="1"/>
</dbReference>
<dbReference type="AlphaFoldDB" id="A0A8I0AIJ4"/>
<protein>
    <recommendedName>
        <fullName evidence="1">Putative regulatory protein H8S54_06390</fullName>
    </recommendedName>
</protein>
<name>A0A8I0AIJ4_9FIRM</name>
<dbReference type="Proteomes" id="UP000652847">
    <property type="component" value="Unassembled WGS sequence"/>
</dbReference>
<dbReference type="NCBIfam" id="NF003315">
    <property type="entry name" value="PRK04323.1"/>
    <property type="match status" value="1"/>
</dbReference>
<evidence type="ECO:0000313" key="2">
    <source>
        <dbReference type="EMBL" id="MBC5650746.1"/>
    </source>
</evidence>
<comment type="caution">
    <text evidence="2">The sequence shown here is derived from an EMBL/GenBank/DDBJ whole genome shotgun (WGS) entry which is preliminary data.</text>
</comment>
<dbReference type="PANTHER" id="PTHR38449">
    <property type="entry name" value="REGULATORY PROTEIN TM_1690-RELATED"/>
    <property type="match status" value="1"/>
</dbReference>
<dbReference type="InterPro" id="IPR007169">
    <property type="entry name" value="RemA-like"/>
</dbReference>
<dbReference type="EMBL" id="JACOOT010000014">
    <property type="protein sequence ID" value="MBC5650746.1"/>
    <property type="molecule type" value="Genomic_DNA"/>
</dbReference>
<accession>A0A8I0AIJ4</accession>
<evidence type="ECO:0000313" key="3">
    <source>
        <dbReference type="Proteomes" id="UP000652847"/>
    </source>
</evidence>
<comment type="similarity">
    <text evidence="1">Belongs to the RemA family.</text>
</comment>
<organism evidence="2 3">
    <name type="scientific">Blautia segnis</name>
    <dbReference type="NCBI Taxonomy" id="2763030"/>
    <lineage>
        <taxon>Bacteria</taxon>
        <taxon>Bacillati</taxon>
        <taxon>Bacillota</taxon>
        <taxon>Clostridia</taxon>
        <taxon>Lachnospirales</taxon>
        <taxon>Lachnospiraceae</taxon>
        <taxon>Blautia</taxon>
    </lineage>
</organism>
<sequence length="90" mass="9673">MAKLINIGFGNVVNSQKIVAVVNPDAAPVKRMVQSVKGTNSLVDATQGRKTKSVIVTSDDILILSAIQPDTIARRFAEVHDFESKGEGHE</sequence>
<dbReference type="HAMAP" id="MF_01503">
    <property type="entry name" value="RemA"/>
    <property type="match status" value="1"/>
</dbReference>
<reference evidence="2 3" key="1">
    <citation type="submission" date="2020-08" db="EMBL/GenBank/DDBJ databases">
        <title>Genome public.</title>
        <authorList>
            <person name="Liu C."/>
            <person name="Sun Q."/>
        </authorList>
    </citation>
    <scope>NUCLEOTIDE SEQUENCE [LARGE SCALE GENOMIC DNA]</scope>
    <source>
        <strain evidence="2 3">BX17</strain>
    </source>
</reference>
<keyword evidence="3" id="KW-1185">Reference proteome</keyword>
<gene>
    <name evidence="2" type="ORF">H8S54_06390</name>
</gene>
<proteinExistence type="inferred from homology"/>